<dbReference type="RefSeq" id="WP_209947102.1">
    <property type="nucleotide sequence ID" value="NZ_JAGGJU010000010.1"/>
</dbReference>
<dbReference type="Pfam" id="PF05099">
    <property type="entry name" value="TerB"/>
    <property type="match status" value="1"/>
</dbReference>
<protein>
    <submittedName>
        <fullName evidence="2">Tellurite resistance protein B-like protein</fullName>
    </submittedName>
</protein>
<name>A0ABS4E2W4_9HYPH</name>
<reference evidence="2 3" key="1">
    <citation type="submission" date="2021-03" db="EMBL/GenBank/DDBJ databases">
        <title>Genomic Encyclopedia of Type Strains, Phase IV (KMG-IV): sequencing the most valuable type-strain genomes for metagenomic binning, comparative biology and taxonomic classification.</title>
        <authorList>
            <person name="Goeker M."/>
        </authorList>
    </citation>
    <scope>NUCLEOTIDE SEQUENCE [LARGE SCALE GENOMIC DNA]</scope>
    <source>
        <strain evidence="2 3">DSM 21600</strain>
    </source>
</reference>
<gene>
    <name evidence="2" type="ORF">J2Z17_003723</name>
</gene>
<dbReference type="Gene3D" id="1.10.3680.10">
    <property type="entry name" value="TerB-like"/>
    <property type="match status" value="1"/>
</dbReference>
<keyword evidence="3" id="KW-1185">Reference proteome</keyword>
<proteinExistence type="predicted"/>
<evidence type="ECO:0000313" key="2">
    <source>
        <dbReference type="EMBL" id="MBP1852268.1"/>
    </source>
</evidence>
<evidence type="ECO:0000259" key="1">
    <source>
        <dbReference type="Pfam" id="PF05099"/>
    </source>
</evidence>
<organism evidence="2 3">
    <name type="scientific">Rhizobium halophytocola</name>
    <dbReference type="NCBI Taxonomy" id="735519"/>
    <lineage>
        <taxon>Bacteria</taxon>
        <taxon>Pseudomonadati</taxon>
        <taxon>Pseudomonadota</taxon>
        <taxon>Alphaproteobacteria</taxon>
        <taxon>Hyphomicrobiales</taxon>
        <taxon>Rhizobiaceae</taxon>
        <taxon>Rhizobium/Agrobacterium group</taxon>
        <taxon>Rhizobium</taxon>
    </lineage>
</organism>
<dbReference type="InterPro" id="IPR029024">
    <property type="entry name" value="TerB-like"/>
</dbReference>
<sequence>MFERLQSFFQDLVGPEKPSRFTRNDPRVAVAALCMQVMEADGVVRQSEKDKLRAALMRSYDLSDRELSELLAAGQEAESEAVDYYRFTTELKRHLDEDQRAQLIGILWDIVLADGERSEIEDHVVWRIADLLGVSNREMVLSRQDAMARAEGLTEATDGQS</sequence>
<dbReference type="CDD" id="cd07313">
    <property type="entry name" value="terB_like_2"/>
    <property type="match status" value="1"/>
</dbReference>
<accession>A0ABS4E2W4</accession>
<dbReference type="InterPro" id="IPR007791">
    <property type="entry name" value="DjlA_N"/>
</dbReference>
<dbReference type="SUPFAM" id="SSF158682">
    <property type="entry name" value="TerB-like"/>
    <property type="match status" value="1"/>
</dbReference>
<evidence type="ECO:0000313" key="3">
    <source>
        <dbReference type="Proteomes" id="UP000759443"/>
    </source>
</evidence>
<comment type="caution">
    <text evidence="2">The sequence shown here is derived from an EMBL/GenBank/DDBJ whole genome shotgun (WGS) entry which is preliminary data.</text>
</comment>
<dbReference type="EMBL" id="JAGGJU010000010">
    <property type="protein sequence ID" value="MBP1852268.1"/>
    <property type="molecule type" value="Genomic_DNA"/>
</dbReference>
<dbReference type="Proteomes" id="UP000759443">
    <property type="component" value="Unassembled WGS sequence"/>
</dbReference>
<feature type="domain" description="Co-chaperone DjlA N-terminal" evidence="1">
    <location>
        <begin position="28"/>
        <end position="141"/>
    </location>
</feature>